<reference evidence="1" key="1">
    <citation type="submission" date="2023-05" db="EMBL/GenBank/DDBJ databases">
        <title>Nepenthes gracilis genome sequencing.</title>
        <authorList>
            <person name="Fukushima K."/>
        </authorList>
    </citation>
    <scope>NUCLEOTIDE SEQUENCE</scope>
    <source>
        <strain evidence="1">SING2019-196</strain>
    </source>
</reference>
<evidence type="ECO:0000313" key="1">
    <source>
        <dbReference type="EMBL" id="GMH23844.1"/>
    </source>
</evidence>
<keyword evidence="2" id="KW-1185">Reference proteome</keyword>
<proteinExistence type="predicted"/>
<comment type="caution">
    <text evidence="1">The sequence shown here is derived from an EMBL/GenBank/DDBJ whole genome shotgun (WGS) entry which is preliminary data.</text>
</comment>
<gene>
    <name evidence="1" type="ORF">Nepgr_025687</name>
</gene>
<dbReference type="EMBL" id="BSYO01000027">
    <property type="protein sequence ID" value="GMH23844.1"/>
    <property type="molecule type" value="Genomic_DNA"/>
</dbReference>
<dbReference type="Proteomes" id="UP001279734">
    <property type="component" value="Unassembled WGS sequence"/>
</dbReference>
<protein>
    <submittedName>
        <fullName evidence="1">Uncharacterized protein</fullName>
    </submittedName>
</protein>
<sequence>MEPGGWLVIDVAGRQYRAEVVKSWRRNTGMIKGEVDWGAGRVKISLEPRPIDDEVMCSHVANLHFQTGSEYWN</sequence>
<dbReference type="AlphaFoldDB" id="A0AAD3T6W1"/>
<name>A0AAD3T6W1_NEPGR</name>
<accession>A0AAD3T6W1</accession>
<evidence type="ECO:0000313" key="2">
    <source>
        <dbReference type="Proteomes" id="UP001279734"/>
    </source>
</evidence>
<organism evidence="1 2">
    <name type="scientific">Nepenthes gracilis</name>
    <name type="common">Slender pitcher plant</name>
    <dbReference type="NCBI Taxonomy" id="150966"/>
    <lineage>
        <taxon>Eukaryota</taxon>
        <taxon>Viridiplantae</taxon>
        <taxon>Streptophyta</taxon>
        <taxon>Embryophyta</taxon>
        <taxon>Tracheophyta</taxon>
        <taxon>Spermatophyta</taxon>
        <taxon>Magnoliopsida</taxon>
        <taxon>eudicotyledons</taxon>
        <taxon>Gunneridae</taxon>
        <taxon>Pentapetalae</taxon>
        <taxon>Caryophyllales</taxon>
        <taxon>Nepenthaceae</taxon>
        <taxon>Nepenthes</taxon>
    </lineage>
</organism>